<evidence type="ECO:0000313" key="4">
    <source>
        <dbReference type="Proteomes" id="UP000246303"/>
    </source>
</evidence>
<proteinExistence type="predicted"/>
<feature type="domain" description="Helix-turn-helix" evidence="2">
    <location>
        <begin position="32"/>
        <end position="84"/>
    </location>
</feature>
<gene>
    <name evidence="3" type="ORF">CVS29_17285</name>
</gene>
<dbReference type="Pfam" id="PF12728">
    <property type="entry name" value="HTH_17"/>
    <property type="match status" value="1"/>
</dbReference>
<dbReference type="Proteomes" id="UP000246303">
    <property type="component" value="Unassembled WGS sequence"/>
</dbReference>
<name>A0A2V3DNL8_9MICC</name>
<accession>A0A2V3DNL8</accession>
<evidence type="ECO:0000259" key="2">
    <source>
        <dbReference type="Pfam" id="PF12728"/>
    </source>
</evidence>
<organism evidence="3 4">
    <name type="scientific">Arthrobacter psychrochitiniphilus</name>
    <dbReference type="NCBI Taxonomy" id="291045"/>
    <lineage>
        <taxon>Bacteria</taxon>
        <taxon>Bacillati</taxon>
        <taxon>Actinomycetota</taxon>
        <taxon>Actinomycetes</taxon>
        <taxon>Micrococcales</taxon>
        <taxon>Micrococcaceae</taxon>
        <taxon>Arthrobacter</taxon>
    </lineage>
</organism>
<sequence length="86" mass="9549">MSWLGELLAVGGGVAWIMTIEKRSPTLAIRAYTPAQVADMLQEPVRTIVVHCRTHALKGAYKAGGRTSPWRIPPAAIDHYQRTRPR</sequence>
<reference evidence="3 4" key="1">
    <citation type="submission" date="2018-05" db="EMBL/GenBank/DDBJ databases">
        <title>Genetic diversity of glacier-inhabiting Cryobacterium bacteria in China and description of Cryobacterium mengkeensis sp. nov. and Arthrobacter glacialis sp. nov.</title>
        <authorList>
            <person name="Liu Q."/>
            <person name="Xin Y.-H."/>
        </authorList>
    </citation>
    <scope>NUCLEOTIDE SEQUENCE [LARGE SCALE GENOMIC DNA]</scope>
    <source>
        <strain evidence="3 4">GP3</strain>
    </source>
</reference>
<comment type="caution">
    <text evidence="3">The sequence shown here is derived from an EMBL/GenBank/DDBJ whole genome shotgun (WGS) entry which is preliminary data.</text>
</comment>
<evidence type="ECO:0000256" key="1">
    <source>
        <dbReference type="SAM" id="MobiDB-lite"/>
    </source>
</evidence>
<feature type="region of interest" description="Disordered" evidence="1">
    <location>
        <begin position="65"/>
        <end position="86"/>
    </location>
</feature>
<dbReference type="EMBL" id="QHLZ01000017">
    <property type="protein sequence ID" value="PXA64006.1"/>
    <property type="molecule type" value="Genomic_DNA"/>
</dbReference>
<protein>
    <recommendedName>
        <fullName evidence="2">Helix-turn-helix domain-containing protein</fullName>
    </recommendedName>
</protein>
<evidence type="ECO:0000313" key="3">
    <source>
        <dbReference type="EMBL" id="PXA64006.1"/>
    </source>
</evidence>
<keyword evidence="4" id="KW-1185">Reference proteome</keyword>
<dbReference type="AlphaFoldDB" id="A0A2V3DNL8"/>
<dbReference type="InterPro" id="IPR041657">
    <property type="entry name" value="HTH_17"/>
</dbReference>